<dbReference type="PROSITE" id="PS00371">
    <property type="entry name" value="PTS_EIIA_TYPE_1_HIS"/>
    <property type="match status" value="1"/>
</dbReference>
<dbReference type="OrthoDB" id="92465at2"/>
<keyword evidence="4" id="KW-0762">Sugar transport</keyword>
<feature type="transmembrane region" description="Helical" evidence="12">
    <location>
        <begin position="191"/>
        <end position="211"/>
    </location>
</feature>
<dbReference type="InterPro" id="IPR013013">
    <property type="entry name" value="PTS_EIIC_1"/>
</dbReference>
<feature type="transmembrane region" description="Helical" evidence="12">
    <location>
        <begin position="266"/>
        <end position="295"/>
    </location>
</feature>
<dbReference type="SUPFAM" id="SSF51261">
    <property type="entry name" value="Duplicated hybrid motif"/>
    <property type="match status" value="1"/>
</dbReference>
<keyword evidence="10 12" id="KW-0472">Membrane</keyword>
<evidence type="ECO:0000256" key="8">
    <source>
        <dbReference type="ARBA" id="ARBA00022777"/>
    </source>
</evidence>
<evidence type="ECO:0000256" key="12">
    <source>
        <dbReference type="SAM" id="Phobius"/>
    </source>
</evidence>
<dbReference type="InterPro" id="IPR001996">
    <property type="entry name" value="PTS_IIB_1"/>
</dbReference>
<comment type="subcellular location">
    <subcellularLocation>
        <location evidence="1">Cell membrane</location>
        <topology evidence="1">Multi-pass membrane protein</topology>
    </subcellularLocation>
</comment>
<comment type="caution">
    <text evidence="16">The sequence shown here is derived from an EMBL/GenBank/DDBJ whole genome shotgun (WGS) entry which is preliminary data.</text>
</comment>
<dbReference type="Gene3D" id="2.70.70.10">
    <property type="entry name" value="Glucose Permease (Domain IIA)"/>
    <property type="match status" value="1"/>
</dbReference>
<proteinExistence type="predicted"/>
<dbReference type="AlphaFoldDB" id="A0A1V4SRA1"/>
<dbReference type="Pfam" id="PF00367">
    <property type="entry name" value="PTS_EIIB"/>
    <property type="match status" value="1"/>
</dbReference>
<keyword evidence="6" id="KW-0598">Phosphotransferase system</keyword>
<evidence type="ECO:0000259" key="13">
    <source>
        <dbReference type="PROSITE" id="PS51093"/>
    </source>
</evidence>
<keyword evidence="5" id="KW-0808">Transferase</keyword>
<evidence type="ECO:0000259" key="15">
    <source>
        <dbReference type="PROSITE" id="PS51103"/>
    </source>
</evidence>
<feature type="transmembrane region" description="Helical" evidence="12">
    <location>
        <begin position="116"/>
        <end position="136"/>
    </location>
</feature>
<evidence type="ECO:0000256" key="10">
    <source>
        <dbReference type="ARBA" id="ARBA00023136"/>
    </source>
</evidence>
<dbReference type="InterPro" id="IPR050558">
    <property type="entry name" value="PTS_Sugar-Specific_Components"/>
</dbReference>
<dbReference type="InterPro" id="IPR036878">
    <property type="entry name" value="Glu_permease_IIB"/>
</dbReference>
<dbReference type="NCBIfam" id="TIGR00826">
    <property type="entry name" value="EIIB_glc"/>
    <property type="match status" value="1"/>
</dbReference>
<dbReference type="NCBIfam" id="TIGR00830">
    <property type="entry name" value="PTBA"/>
    <property type="match status" value="1"/>
</dbReference>
<dbReference type="InterPro" id="IPR011055">
    <property type="entry name" value="Dup_hybrid_motif"/>
</dbReference>
<evidence type="ECO:0000256" key="9">
    <source>
        <dbReference type="ARBA" id="ARBA00022989"/>
    </source>
</evidence>
<accession>A0A1V4SRA1</accession>
<sequence>MENTKQFEDDLKEILEAVGGENNVSMATHCITRLRFILKDEGKVNELNLKNIGLVKGNFSANGQFQVIIGPGTVDRAYDYLLSITNIKGVSKSEAKDEAAKKLNPIQLAIKTLSDIFIPILPAIVTAGLLLGLNNILAGQGIFYANKSLIQVYPAWAGFAEMVNVIANTSFTFLTALVGWSAAKKFGGNPLLGIVLGLILVNPALLNAYSYGQAVAKHAVPTWSLFGHAFQKIGYQGQVLPVLVSTYIMVKIEKFMNKIVPDSFKLLLVAPIALLVTGLLSFIIIGPVTFAIGNAMSSGFVYLFKNYALFAGLLFGFTYAIIVITGMHNTFLVVDFQLLASPLHWALLWPMVALSNITQGSGALAMFFLSKDKKTKGLGATAGITAYLGVTEPAMYGVTLRYKWPYLACLISSACASAYIAVHGVLATSIGVGGLPAFLSIFPKFWSVYFIGMAIAFFSPLVLIPIMFFAIPKIRRDIKAVDEGKGSIKFNLDALTGRETKKELDTNQQEVSVVTDKKEINDIQNNDDLIEKNKGAIEKIYSPVKGKLVKLEDSNDETFASKMLGEGIAIEPIKGKIISPADGVISMIFRTKHALSLTTNKGVELLIHVGIDTVGMNGRGFDSLVKVGDTVKLGDELLNFDIDLIEKKLFQQLYLW</sequence>
<dbReference type="GO" id="GO:0015771">
    <property type="term" value="P:trehalose transport"/>
    <property type="evidence" value="ECO:0007669"/>
    <property type="project" value="TreeGrafter"/>
</dbReference>
<feature type="transmembrane region" description="Helical" evidence="12">
    <location>
        <begin position="347"/>
        <end position="369"/>
    </location>
</feature>
<dbReference type="InterPro" id="IPR001127">
    <property type="entry name" value="PTS_EIIA_1_perm"/>
</dbReference>
<feature type="active site" description="Phosphocysteine intermediate; for EIIB activity" evidence="11">
    <location>
        <position position="30"/>
    </location>
</feature>
<reference evidence="16 17" key="1">
    <citation type="submission" date="2016-02" db="EMBL/GenBank/DDBJ databases">
        <title>Genome sequence of Clostridium thermobutyricum DSM 4928.</title>
        <authorList>
            <person name="Poehlein A."/>
            <person name="Daniel R."/>
        </authorList>
    </citation>
    <scope>NUCLEOTIDE SEQUENCE [LARGE SCALE GENOMIC DNA]</scope>
    <source>
        <strain evidence="16 17">DSM 4928</strain>
    </source>
</reference>
<organism evidence="16 17">
    <name type="scientific">Clostridium thermobutyricum DSM 4928</name>
    <dbReference type="NCBI Taxonomy" id="1121339"/>
    <lineage>
        <taxon>Bacteria</taxon>
        <taxon>Bacillati</taxon>
        <taxon>Bacillota</taxon>
        <taxon>Clostridia</taxon>
        <taxon>Eubacteriales</taxon>
        <taxon>Clostridiaceae</taxon>
        <taxon>Clostridium</taxon>
    </lineage>
</organism>
<keyword evidence="3" id="KW-1003">Cell membrane</keyword>
<dbReference type="InterPro" id="IPR018113">
    <property type="entry name" value="PTrfase_EIIB_Cys"/>
</dbReference>
<evidence type="ECO:0000256" key="1">
    <source>
        <dbReference type="ARBA" id="ARBA00004651"/>
    </source>
</evidence>
<dbReference type="FunFam" id="2.70.70.10:FF:000001">
    <property type="entry name" value="PTS system glucose-specific IIA component"/>
    <property type="match status" value="1"/>
</dbReference>
<dbReference type="PANTHER" id="PTHR30175:SF4">
    <property type="entry name" value="PTS SYSTEM TREHALOSE-SPECIFIC EIIBC COMPONENT"/>
    <property type="match status" value="1"/>
</dbReference>
<dbReference type="PROSITE" id="PS51093">
    <property type="entry name" value="PTS_EIIA_TYPE_1"/>
    <property type="match status" value="1"/>
</dbReference>
<dbReference type="PROSITE" id="PS51103">
    <property type="entry name" value="PTS_EIIC_TYPE_1"/>
    <property type="match status" value="1"/>
</dbReference>
<dbReference type="GO" id="GO:0016301">
    <property type="term" value="F:kinase activity"/>
    <property type="evidence" value="ECO:0007669"/>
    <property type="project" value="UniProtKB-KW"/>
</dbReference>
<feature type="transmembrane region" description="Helical" evidence="12">
    <location>
        <begin position="307"/>
        <end position="327"/>
    </location>
</feature>
<dbReference type="FunFam" id="3.30.1360.60:FF:000001">
    <property type="entry name" value="PTS system glucose-specific IIBC component PtsG"/>
    <property type="match status" value="1"/>
</dbReference>
<dbReference type="Pfam" id="PF02378">
    <property type="entry name" value="PTS_EIIC"/>
    <property type="match status" value="1"/>
</dbReference>
<dbReference type="GO" id="GO:0090589">
    <property type="term" value="F:protein-phosphocysteine-trehalose phosphotransferase system transporter activity"/>
    <property type="evidence" value="ECO:0007669"/>
    <property type="project" value="TreeGrafter"/>
</dbReference>
<keyword evidence="8" id="KW-0418">Kinase</keyword>
<evidence type="ECO:0000256" key="5">
    <source>
        <dbReference type="ARBA" id="ARBA00022679"/>
    </source>
</evidence>
<feature type="transmembrane region" description="Helical" evidence="12">
    <location>
        <begin position="156"/>
        <end position="179"/>
    </location>
</feature>
<evidence type="ECO:0000256" key="6">
    <source>
        <dbReference type="ARBA" id="ARBA00022683"/>
    </source>
</evidence>
<dbReference type="SUPFAM" id="SSF55604">
    <property type="entry name" value="Glucose permease domain IIB"/>
    <property type="match status" value="1"/>
</dbReference>
<dbReference type="EMBL" id="LTAY01000095">
    <property type="protein sequence ID" value="OPX45811.1"/>
    <property type="molecule type" value="Genomic_DNA"/>
</dbReference>
<gene>
    <name evidence="16" type="primary">treB</name>
    <name evidence="16" type="ORF">CLTHE_30020</name>
</gene>
<feature type="transmembrane region" description="Helical" evidence="12">
    <location>
        <begin position="446"/>
        <end position="471"/>
    </location>
</feature>
<dbReference type="PANTHER" id="PTHR30175">
    <property type="entry name" value="PHOSPHOTRANSFERASE SYSTEM TRANSPORT PROTEIN"/>
    <property type="match status" value="1"/>
</dbReference>
<dbReference type="PROSITE" id="PS51098">
    <property type="entry name" value="PTS_EIIB_TYPE_1"/>
    <property type="match status" value="1"/>
</dbReference>
<evidence type="ECO:0000256" key="7">
    <source>
        <dbReference type="ARBA" id="ARBA00022692"/>
    </source>
</evidence>
<evidence type="ECO:0000256" key="4">
    <source>
        <dbReference type="ARBA" id="ARBA00022597"/>
    </source>
</evidence>
<evidence type="ECO:0000313" key="17">
    <source>
        <dbReference type="Proteomes" id="UP000191448"/>
    </source>
</evidence>
<dbReference type="RefSeq" id="WP_080024107.1">
    <property type="nucleotide sequence ID" value="NZ_LTAY01000095.1"/>
</dbReference>
<dbReference type="PROSITE" id="PS01035">
    <property type="entry name" value="PTS_EIIB_TYPE_1_CYS"/>
    <property type="match status" value="1"/>
</dbReference>
<feature type="domain" description="PTS EIIB type-1" evidence="14">
    <location>
        <begin position="8"/>
        <end position="91"/>
    </location>
</feature>
<dbReference type="Gene3D" id="3.30.1360.60">
    <property type="entry name" value="Glucose permease domain IIB"/>
    <property type="match status" value="1"/>
</dbReference>
<evidence type="ECO:0000313" key="16">
    <source>
        <dbReference type="EMBL" id="OPX45811.1"/>
    </source>
</evidence>
<evidence type="ECO:0000256" key="3">
    <source>
        <dbReference type="ARBA" id="ARBA00022475"/>
    </source>
</evidence>
<feature type="domain" description="PTS EIIC type-1" evidence="15">
    <location>
        <begin position="111"/>
        <end position="483"/>
    </location>
</feature>
<feature type="domain" description="PTS EIIA type-1" evidence="13">
    <location>
        <begin position="556"/>
        <end position="656"/>
    </location>
</feature>
<dbReference type="GO" id="GO:0009401">
    <property type="term" value="P:phosphoenolpyruvate-dependent sugar phosphotransferase system"/>
    <property type="evidence" value="ECO:0007669"/>
    <property type="project" value="UniProtKB-KW"/>
</dbReference>
<keyword evidence="9 12" id="KW-1133">Transmembrane helix</keyword>
<dbReference type="GO" id="GO:0005886">
    <property type="term" value="C:plasma membrane"/>
    <property type="evidence" value="ECO:0007669"/>
    <property type="project" value="UniProtKB-SubCell"/>
</dbReference>
<evidence type="ECO:0000259" key="14">
    <source>
        <dbReference type="PROSITE" id="PS51098"/>
    </source>
</evidence>
<keyword evidence="2" id="KW-0813">Transport</keyword>
<evidence type="ECO:0000256" key="11">
    <source>
        <dbReference type="PROSITE-ProRule" id="PRU00421"/>
    </source>
</evidence>
<dbReference type="Proteomes" id="UP000191448">
    <property type="component" value="Unassembled WGS sequence"/>
</dbReference>
<dbReference type="InterPro" id="IPR003352">
    <property type="entry name" value="PTS_EIIC"/>
</dbReference>
<protein>
    <submittedName>
        <fullName evidence="16">PTS system trehalose-specific EIIBC component</fullName>
    </submittedName>
</protein>
<name>A0A1V4SRA1_9CLOT</name>
<evidence type="ECO:0000256" key="2">
    <source>
        <dbReference type="ARBA" id="ARBA00022448"/>
    </source>
</evidence>
<keyword evidence="7 12" id="KW-0812">Transmembrane</keyword>
<dbReference type="Pfam" id="PF00358">
    <property type="entry name" value="PTS_EIIA_1"/>
    <property type="match status" value="1"/>
</dbReference>
<dbReference type="GO" id="GO:0008982">
    <property type="term" value="F:protein-N(PI)-phosphohistidine-sugar phosphotransferase activity"/>
    <property type="evidence" value="ECO:0007669"/>
    <property type="project" value="InterPro"/>
</dbReference>
<dbReference type="NCBIfam" id="NF008236">
    <property type="entry name" value="PRK11007.1"/>
    <property type="match status" value="1"/>
</dbReference>
<dbReference type="CDD" id="cd00212">
    <property type="entry name" value="PTS_IIB_glc"/>
    <property type="match status" value="1"/>
</dbReference>